<gene>
    <name evidence="1" type="ORF">FRX48_05583</name>
</gene>
<name>A0A5M8PNU4_9LECA</name>
<sequence>MQKKKSAPARVREALGLGTENTSSTWEALLVEFRVWHRDPAYPERQYLARNSEGFDSEMYDFSAHLAQKYLTAANSELDTNAPKWPNDAETIMKQLYGLSAYESSENRRWRKGRNLNPSSKLQRRIIYPRVSRLATSLSPLQPQQSFPTVNTESSAGMIDAAGQSKALINIPAHASSTTLTASFDAPVHRPFRVELPHILDMTNTKAAEAGDSIGSSYISLGQNSQPFQTTLTEHQLARTTLLIRISTNSYVIPIPFHQVSTTAAFTAAVLDAWCLDAAMRGRIESVTINV</sequence>
<comment type="caution">
    <text evidence="1">The sequence shown here is derived from an EMBL/GenBank/DDBJ whole genome shotgun (WGS) entry which is preliminary data.</text>
</comment>
<evidence type="ECO:0000313" key="1">
    <source>
        <dbReference type="EMBL" id="KAA6410162.1"/>
    </source>
</evidence>
<dbReference type="EMBL" id="VXIT01000009">
    <property type="protein sequence ID" value="KAA6410162.1"/>
    <property type="molecule type" value="Genomic_DNA"/>
</dbReference>
<dbReference type="Proteomes" id="UP000324767">
    <property type="component" value="Unassembled WGS sequence"/>
</dbReference>
<reference evidence="1 2" key="1">
    <citation type="submission" date="2019-09" db="EMBL/GenBank/DDBJ databases">
        <title>The hologenome of the rock-dwelling lichen Lasallia pustulata.</title>
        <authorList>
            <person name="Greshake Tzovaras B."/>
            <person name="Segers F."/>
            <person name="Bicker A."/>
            <person name="Dal Grande F."/>
            <person name="Otte J."/>
            <person name="Hankeln T."/>
            <person name="Schmitt I."/>
            <person name="Ebersberger I."/>
        </authorList>
    </citation>
    <scope>NUCLEOTIDE SEQUENCE [LARGE SCALE GENOMIC DNA]</scope>
    <source>
        <strain evidence="1">A1-1</strain>
    </source>
</reference>
<protein>
    <submittedName>
        <fullName evidence="1">Uncharacterized protein</fullName>
    </submittedName>
</protein>
<dbReference type="AlphaFoldDB" id="A0A5M8PNU4"/>
<proteinExistence type="predicted"/>
<accession>A0A5M8PNU4</accession>
<organism evidence="1 2">
    <name type="scientific">Lasallia pustulata</name>
    <dbReference type="NCBI Taxonomy" id="136370"/>
    <lineage>
        <taxon>Eukaryota</taxon>
        <taxon>Fungi</taxon>
        <taxon>Dikarya</taxon>
        <taxon>Ascomycota</taxon>
        <taxon>Pezizomycotina</taxon>
        <taxon>Lecanoromycetes</taxon>
        <taxon>OSLEUM clade</taxon>
        <taxon>Umbilicariomycetidae</taxon>
        <taxon>Umbilicariales</taxon>
        <taxon>Umbilicariaceae</taxon>
        <taxon>Lasallia</taxon>
    </lineage>
</organism>
<evidence type="ECO:0000313" key="2">
    <source>
        <dbReference type="Proteomes" id="UP000324767"/>
    </source>
</evidence>